<sequence length="68" mass="7810">MTLAPRGMEETGEVRQTISDNRIHLQLLGQTQPELRFVCTETPEASTGENNVHRYVKQKRSHAWSDTE</sequence>
<reference evidence="3" key="1">
    <citation type="journal article" date="2017" name="Cell">
        <title>Insights into land plant evolution garnered from the Marchantia polymorpha genome.</title>
        <authorList>
            <person name="Bowman J.L."/>
            <person name="Kohchi T."/>
            <person name="Yamato K.T."/>
            <person name="Jenkins J."/>
            <person name="Shu S."/>
            <person name="Ishizaki K."/>
            <person name="Yamaoka S."/>
            <person name="Nishihama R."/>
            <person name="Nakamura Y."/>
            <person name="Berger F."/>
            <person name="Adam C."/>
            <person name="Aki S.S."/>
            <person name="Althoff F."/>
            <person name="Araki T."/>
            <person name="Arteaga-Vazquez M.A."/>
            <person name="Balasubrmanian S."/>
            <person name="Barry K."/>
            <person name="Bauer D."/>
            <person name="Boehm C.R."/>
            <person name="Briginshaw L."/>
            <person name="Caballero-Perez J."/>
            <person name="Catarino B."/>
            <person name="Chen F."/>
            <person name="Chiyoda S."/>
            <person name="Chovatia M."/>
            <person name="Davies K.M."/>
            <person name="Delmans M."/>
            <person name="Demura T."/>
            <person name="Dierschke T."/>
            <person name="Dolan L."/>
            <person name="Dorantes-Acosta A.E."/>
            <person name="Eklund D.M."/>
            <person name="Florent S.N."/>
            <person name="Flores-Sandoval E."/>
            <person name="Fujiyama A."/>
            <person name="Fukuzawa H."/>
            <person name="Galik B."/>
            <person name="Grimanelli D."/>
            <person name="Grimwood J."/>
            <person name="Grossniklaus U."/>
            <person name="Hamada T."/>
            <person name="Haseloff J."/>
            <person name="Hetherington A.J."/>
            <person name="Higo A."/>
            <person name="Hirakawa Y."/>
            <person name="Hundley H.N."/>
            <person name="Ikeda Y."/>
            <person name="Inoue K."/>
            <person name="Inoue S.I."/>
            <person name="Ishida S."/>
            <person name="Jia Q."/>
            <person name="Kakita M."/>
            <person name="Kanazawa T."/>
            <person name="Kawai Y."/>
            <person name="Kawashima T."/>
            <person name="Kennedy M."/>
            <person name="Kinose K."/>
            <person name="Kinoshita T."/>
            <person name="Kohara Y."/>
            <person name="Koide E."/>
            <person name="Komatsu K."/>
            <person name="Kopischke S."/>
            <person name="Kubo M."/>
            <person name="Kyozuka J."/>
            <person name="Lagercrantz U."/>
            <person name="Lin S.S."/>
            <person name="Lindquist E."/>
            <person name="Lipzen A.M."/>
            <person name="Lu C.W."/>
            <person name="De Luna E."/>
            <person name="Martienssen R.A."/>
            <person name="Minamino N."/>
            <person name="Mizutani M."/>
            <person name="Mizutani M."/>
            <person name="Mochizuki N."/>
            <person name="Monte I."/>
            <person name="Mosher R."/>
            <person name="Nagasaki H."/>
            <person name="Nakagami H."/>
            <person name="Naramoto S."/>
            <person name="Nishitani K."/>
            <person name="Ohtani M."/>
            <person name="Okamoto T."/>
            <person name="Okumura M."/>
            <person name="Phillips J."/>
            <person name="Pollak B."/>
            <person name="Reinders A."/>
            <person name="Rovekamp M."/>
            <person name="Sano R."/>
            <person name="Sawa S."/>
            <person name="Schmid M.W."/>
            <person name="Shirakawa M."/>
            <person name="Solano R."/>
            <person name="Spunde A."/>
            <person name="Suetsugu N."/>
            <person name="Sugano S."/>
            <person name="Sugiyama A."/>
            <person name="Sun R."/>
            <person name="Suzuki Y."/>
            <person name="Takenaka M."/>
            <person name="Takezawa D."/>
            <person name="Tomogane H."/>
            <person name="Tsuzuki M."/>
            <person name="Ueda T."/>
            <person name="Umeda M."/>
            <person name="Ward J.M."/>
            <person name="Watanabe Y."/>
            <person name="Yazaki K."/>
            <person name="Yokoyama R."/>
            <person name="Yoshitake Y."/>
            <person name="Yotsui I."/>
            <person name="Zachgo S."/>
            <person name="Schmutz J."/>
        </authorList>
    </citation>
    <scope>NUCLEOTIDE SEQUENCE [LARGE SCALE GENOMIC DNA]</scope>
    <source>
        <strain evidence="3">Tak-1</strain>
    </source>
</reference>
<keyword evidence="3" id="KW-1185">Reference proteome</keyword>
<dbReference type="EMBL" id="KZ772763">
    <property type="protein sequence ID" value="PTQ33165.1"/>
    <property type="molecule type" value="Genomic_DNA"/>
</dbReference>
<accession>A0A2R6WH29</accession>
<gene>
    <name evidence="2" type="ORF">MARPO_0091s0027</name>
</gene>
<evidence type="ECO:0000256" key="1">
    <source>
        <dbReference type="SAM" id="MobiDB-lite"/>
    </source>
</evidence>
<dbReference type="Gramene" id="Mp6g21280.1">
    <property type="protein sequence ID" value="Mp6g21280.1.cds1"/>
    <property type="gene ID" value="Mp6g21280"/>
</dbReference>
<organism evidence="2 3">
    <name type="scientific">Marchantia polymorpha</name>
    <name type="common">Common liverwort</name>
    <name type="synonym">Marchantia aquatica</name>
    <dbReference type="NCBI Taxonomy" id="3197"/>
    <lineage>
        <taxon>Eukaryota</taxon>
        <taxon>Viridiplantae</taxon>
        <taxon>Streptophyta</taxon>
        <taxon>Embryophyta</taxon>
        <taxon>Marchantiophyta</taxon>
        <taxon>Marchantiopsida</taxon>
        <taxon>Marchantiidae</taxon>
        <taxon>Marchantiales</taxon>
        <taxon>Marchantiaceae</taxon>
        <taxon>Marchantia</taxon>
    </lineage>
</organism>
<name>A0A2R6WH29_MARPO</name>
<feature type="region of interest" description="Disordered" evidence="1">
    <location>
        <begin position="43"/>
        <end position="68"/>
    </location>
</feature>
<protein>
    <submittedName>
        <fullName evidence="2">Uncharacterized protein</fullName>
    </submittedName>
</protein>
<proteinExistence type="predicted"/>
<dbReference type="Proteomes" id="UP000244005">
    <property type="component" value="Unassembled WGS sequence"/>
</dbReference>
<dbReference type="AlphaFoldDB" id="A0A2R6WH29"/>
<evidence type="ECO:0000313" key="3">
    <source>
        <dbReference type="Proteomes" id="UP000244005"/>
    </source>
</evidence>
<evidence type="ECO:0000313" key="2">
    <source>
        <dbReference type="EMBL" id="PTQ33165.1"/>
    </source>
</evidence>